<dbReference type="STRING" id="1803587.GCA_001593825_03313"/>
<comment type="caution">
    <text evidence="4">The sequence shown here is derived from an EMBL/GenBank/DDBJ whole genome shotgun (WGS) entry which is preliminary data.</text>
</comment>
<dbReference type="InterPro" id="IPR036513">
    <property type="entry name" value="STAS_dom_sf"/>
</dbReference>
<dbReference type="PATRIC" id="fig|1710894.3.peg.3148"/>
<dbReference type="InterPro" id="IPR003658">
    <property type="entry name" value="Anti-sigma_ant"/>
</dbReference>
<dbReference type="SUPFAM" id="SSF52091">
    <property type="entry name" value="SpoIIaa-like"/>
    <property type="match status" value="1"/>
</dbReference>
<dbReference type="GO" id="GO:0043856">
    <property type="term" value="F:anti-sigma factor antagonist activity"/>
    <property type="evidence" value="ECO:0007669"/>
    <property type="project" value="InterPro"/>
</dbReference>
<dbReference type="PANTHER" id="PTHR33495:SF2">
    <property type="entry name" value="ANTI-SIGMA FACTOR ANTAGONIST TM_1081-RELATED"/>
    <property type="match status" value="1"/>
</dbReference>
<dbReference type="Gene3D" id="3.30.750.24">
    <property type="entry name" value="STAS domain"/>
    <property type="match status" value="1"/>
</dbReference>
<proteinExistence type="inferred from homology"/>
<evidence type="ECO:0000313" key="4">
    <source>
        <dbReference type="EMBL" id="OBQ26004.1"/>
    </source>
</evidence>
<dbReference type="CDD" id="cd07043">
    <property type="entry name" value="STAS_anti-anti-sigma_factors"/>
    <property type="match status" value="1"/>
</dbReference>
<dbReference type="PANTHER" id="PTHR33495">
    <property type="entry name" value="ANTI-SIGMA FACTOR ANTAGONIST TM_1081-RELATED-RELATED"/>
    <property type="match status" value="1"/>
</dbReference>
<dbReference type="Pfam" id="PF01740">
    <property type="entry name" value="STAS"/>
    <property type="match status" value="1"/>
</dbReference>
<evidence type="ECO:0000256" key="1">
    <source>
        <dbReference type="ARBA" id="ARBA00009013"/>
    </source>
</evidence>
<sequence length="108" mass="11750">MNPQVKVIALSQNFNATTSHGFQETIKEVITSGIKIVLIDCQSVIFMDSSGLGALVLTFKTLQESGIKMVICSINEQVRILFELTGIDSIFTIVPNKDAFNNLLVSAS</sequence>
<dbReference type="Proteomes" id="UP000092382">
    <property type="component" value="Unassembled WGS sequence"/>
</dbReference>
<accession>A0A1B7VYJ7</accession>
<reference evidence="4 5" key="1">
    <citation type="submission" date="2015-09" db="EMBL/GenBank/DDBJ databases">
        <title>Whole genome shotgun sequence assembly of Aphanizomenon flos-aquae UKL13.</title>
        <authorList>
            <person name="Driscoll C."/>
        </authorList>
    </citation>
    <scope>NUCLEOTIDE SEQUENCE [LARGE SCALE GENOMIC DNA]</scope>
    <source>
        <strain evidence="4">MDT13</strain>
    </source>
</reference>
<evidence type="ECO:0000256" key="2">
    <source>
        <dbReference type="RuleBase" id="RU003749"/>
    </source>
</evidence>
<name>A0A1B7VYJ7_APHFL</name>
<evidence type="ECO:0000259" key="3">
    <source>
        <dbReference type="PROSITE" id="PS50801"/>
    </source>
</evidence>
<dbReference type="NCBIfam" id="TIGR00377">
    <property type="entry name" value="ant_ant_sig"/>
    <property type="match status" value="1"/>
</dbReference>
<dbReference type="EMBL" id="LJOY01000018">
    <property type="protein sequence ID" value="OBQ26004.1"/>
    <property type="molecule type" value="Genomic_DNA"/>
</dbReference>
<dbReference type="PROSITE" id="PS50801">
    <property type="entry name" value="STAS"/>
    <property type="match status" value="1"/>
</dbReference>
<dbReference type="InterPro" id="IPR002645">
    <property type="entry name" value="STAS_dom"/>
</dbReference>
<organism evidence="4 5">
    <name type="scientific">Aphanizomenon flos-aquae LD13</name>
    <dbReference type="NCBI Taxonomy" id="1710894"/>
    <lineage>
        <taxon>Bacteria</taxon>
        <taxon>Bacillati</taxon>
        <taxon>Cyanobacteriota</taxon>
        <taxon>Cyanophyceae</taxon>
        <taxon>Nostocales</taxon>
        <taxon>Aphanizomenonaceae</taxon>
        <taxon>Aphanizomenon</taxon>
    </lineage>
</organism>
<dbReference type="AlphaFoldDB" id="A0A1B7VYJ7"/>
<gene>
    <name evidence="4" type="ORF">AN481_07520</name>
</gene>
<feature type="domain" description="STAS" evidence="3">
    <location>
        <begin position="1"/>
        <end position="107"/>
    </location>
</feature>
<evidence type="ECO:0000313" key="5">
    <source>
        <dbReference type="Proteomes" id="UP000092382"/>
    </source>
</evidence>
<comment type="similarity">
    <text evidence="1 2">Belongs to the anti-sigma-factor antagonist family.</text>
</comment>
<protein>
    <recommendedName>
        <fullName evidence="2">Anti-sigma factor antagonist</fullName>
    </recommendedName>
</protein>